<dbReference type="AlphaFoldDB" id="A0A0E0GQP7"/>
<evidence type="ECO:0000256" key="1">
    <source>
        <dbReference type="ARBA" id="ARBA00001798"/>
    </source>
</evidence>
<comment type="similarity">
    <text evidence="5">Belongs to the RBR family. Ariadne subfamily.</text>
</comment>
<dbReference type="PROSITE" id="PS51873">
    <property type="entry name" value="TRIAD"/>
    <property type="match status" value="2"/>
</dbReference>
<dbReference type="InterPro" id="IPR044066">
    <property type="entry name" value="TRIAD_supradom"/>
</dbReference>
<dbReference type="SMART" id="SM00647">
    <property type="entry name" value="IBR"/>
    <property type="match status" value="3"/>
</dbReference>
<evidence type="ECO:0000256" key="9">
    <source>
        <dbReference type="ARBA" id="ARBA00022737"/>
    </source>
</evidence>
<feature type="domain" description="RING-type" evidence="15">
    <location>
        <begin position="723"/>
        <end position="766"/>
    </location>
</feature>
<keyword evidence="11" id="KW-0833">Ubl conjugation pathway</keyword>
<evidence type="ECO:0000256" key="2">
    <source>
        <dbReference type="ARBA" id="ARBA00001947"/>
    </source>
</evidence>
<evidence type="ECO:0000256" key="3">
    <source>
        <dbReference type="ARBA" id="ARBA00003976"/>
    </source>
</evidence>
<dbReference type="Pfam" id="PF19422">
    <property type="entry name" value="Ariadne"/>
    <property type="match status" value="2"/>
</dbReference>
<evidence type="ECO:0000256" key="12">
    <source>
        <dbReference type="ARBA" id="ARBA00022833"/>
    </source>
</evidence>
<dbReference type="Gene3D" id="1.20.120.1750">
    <property type="match status" value="3"/>
</dbReference>
<evidence type="ECO:0000256" key="11">
    <source>
        <dbReference type="ARBA" id="ARBA00022786"/>
    </source>
</evidence>
<evidence type="ECO:0000256" key="6">
    <source>
        <dbReference type="ARBA" id="ARBA00012251"/>
    </source>
</evidence>
<keyword evidence="18" id="KW-1185">Reference proteome</keyword>
<dbReference type="InterPro" id="IPR001841">
    <property type="entry name" value="Znf_RING"/>
</dbReference>
<keyword evidence="12" id="KW-0862">Zinc</keyword>
<dbReference type="EnsemblPlants" id="ONIVA03G27610.1">
    <property type="protein sequence ID" value="ONIVA03G27610.1"/>
    <property type="gene ID" value="ONIVA03G27610"/>
</dbReference>
<dbReference type="InterPro" id="IPR002867">
    <property type="entry name" value="IBR_dom"/>
</dbReference>
<evidence type="ECO:0000259" key="16">
    <source>
        <dbReference type="PROSITE" id="PS51873"/>
    </source>
</evidence>
<comment type="function">
    <text evidence="3">Might act as an E3 ubiquitin-protein ligase, or as part of E3 complex, which accepts ubiquitin from specific E2 ubiquitin-conjugating enzymes and then transfers it to substrates.</text>
</comment>
<feature type="domain" description="RING-type" evidence="16">
    <location>
        <begin position="167"/>
        <end position="394"/>
    </location>
</feature>
<dbReference type="CDD" id="cd16773">
    <property type="entry name" value="RING-HC_RBR_TRIAD1"/>
    <property type="match status" value="2"/>
</dbReference>
<feature type="domain" description="RING-type" evidence="15">
    <location>
        <begin position="171"/>
        <end position="204"/>
    </location>
</feature>
<dbReference type="EC" id="2.3.2.31" evidence="6"/>
<protein>
    <recommendedName>
        <fullName evidence="6">RBR-type E3 ubiquitin transferase</fullName>
        <ecNumber evidence="6">2.3.2.31</ecNumber>
    </recommendedName>
</protein>
<dbReference type="HOGENOM" id="CLU_283774_0_0_1"/>
<dbReference type="PROSITE" id="PS50089">
    <property type="entry name" value="ZF_RING_2"/>
    <property type="match status" value="2"/>
</dbReference>
<evidence type="ECO:0000256" key="13">
    <source>
        <dbReference type="PROSITE-ProRule" id="PRU00175"/>
    </source>
</evidence>
<dbReference type="CDD" id="cd20346">
    <property type="entry name" value="BRcat_RBR_ANKIB1"/>
    <property type="match status" value="2"/>
</dbReference>
<evidence type="ECO:0000256" key="10">
    <source>
        <dbReference type="ARBA" id="ARBA00022771"/>
    </source>
</evidence>
<name>A0A0E0GQP7_ORYNI</name>
<dbReference type="eggNOG" id="KOG1815">
    <property type="taxonomic scope" value="Eukaryota"/>
</dbReference>
<dbReference type="GO" id="GO:0008270">
    <property type="term" value="F:zinc ion binding"/>
    <property type="evidence" value="ECO:0007669"/>
    <property type="project" value="UniProtKB-KW"/>
</dbReference>
<feature type="domain" description="RING-type" evidence="16">
    <location>
        <begin position="719"/>
        <end position="932"/>
    </location>
</feature>
<dbReference type="OMA" id="ALYVCTQ"/>
<dbReference type="GO" id="GO:0016567">
    <property type="term" value="P:protein ubiquitination"/>
    <property type="evidence" value="ECO:0007669"/>
    <property type="project" value="InterPro"/>
</dbReference>
<dbReference type="PANTHER" id="PTHR11685">
    <property type="entry name" value="RBR FAMILY RING FINGER AND IBR DOMAIN-CONTAINING"/>
    <property type="match status" value="1"/>
</dbReference>
<dbReference type="InterPro" id="IPR031127">
    <property type="entry name" value="E3_UB_ligase_RBR"/>
</dbReference>
<dbReference type="FunFam" id="3.30.40.10:FF:000019">
    <property type="entry name" value="RBR-type E3 ubiquitin transferase"/>
    <property type="match status" value="2"/>
</dbReference>
<proteinExistence type="inferred from homology"/>
<keyword evidence="7" id="KW-0808">Transferase</keyword>
<dbReference type="GO" id="GO:0061630">
    <property type="term" value="F:ubiquitin protein ligase activity"/>
    <property type="evidence" value="ECO:0007669"/>
    <property type="project" value="UniProtKB-EC"/>
</dbReference>
<dbReference type="Proteomes" id="UP000006591">
    <property type="component" value="Chromosome 3"/>
</dbReference>
<keyword evidence="8" id="KW-0479">Metal-binding</keyword>
<reference evidence="17" key="2">
    <citation type="submission" date="2018-04" db="EMBL/GenBank/DDBJ databases">
        <title>OnivRS2 (Oryza nivara Reference Sequence Version 2).</title>
        <authorList>
            <person name="Zhang J."/>
            <person name="Kudrna D."/>
            <person name="Lee S."/>
            <person name="Talag J."/>
            <person name="Rajasekar S."/>
            <person name="Welchert J."/>
            <person name="Hsing Y.-I."/>
            <person name="Wing R.A."/>
        </authorList>
    </citation>
    <scope>NUCLEOTIDE SEQUENCE [LARGE SCALE GENOMIC DNA]</scope>
    <source>
        <strain evidence="17">SL10</strain>
    </source>
</reference>
<evidence type="ECO:0000256" key="14">
    <source>
        <dbReference type="SAM" id="MobiDB-lite"/>
    </source>
</evidence>
<dbReference type="SUPFAM" id="SSF57850">
    <property type="entry name" value="RING/U-box"/>
    <property type="match status" value="5"/>
</dbReference>
<feature type="region of interest" description="Disordered" evidence="14">
    <location>
        <begin position="1"/>
        <end position="29"/>
    </location>
</feature>
<dbReference type="Pfam" id="PF26200">
    <property type="entry name" value="Rcat_RNF216"/>
    <property type="match status" value="1"/>
</dbReference>
<dbReference type="InterPro" id="IPR013083">
    <property type="entry name" value="Znf_RING/FYVE/PHD"/>
</dbReference>
<organism evidence="17">
    <name type="scientific">Oryza nivara</name>
    <name type="common">Indian wild rice</name>
    <name type="synonym">Oryza sativa f. spontanea</name>
    <dbReference type="NCBI Taxonomy" id="4536"/>
    <lineage>
        <taxon>Eukaryota</taxon>
        <taxon>Viridiplantae</taxon>
        <taxon>Streptophyta</taxon>
        <taxon>Embryophyta</taxon>
        <taxon>Tracheophyta</taxon>
        <taxon>Spermatophyta</taxon>
        <taxon>Magnoliopsida</taxon>
        <taxon>Liliopsida</taxon>
        <taxon>Poales</taxon>
        <taxon>Poaceae</taxon>
        <taxon>BOP clade</taxon>
        <taxon>Oryzoideae</taxon>
        <taxon>Oryzeae</taxon>
        <taxon>Oryzinae</taxon>
        <taxon>Oryza</taxon>
    </lineage>
</organism>
<evidence type="ECO:0000313" key="18">
    <source>
        <dbReference type="Proteomes" id="UP000006591"/>
    </source>
</evidence>
<dbReference type="STRING" id="4536.A0A0E0GQP7"/>
<dbReference type="Pfam" id="PF01485">
    <property type="entry name" value="IBR"/>
    <property type="match status" value="2"/>
</dbReference>
<dbReference type="SMART" id="SM00184">
    <property type="entry name" value="RING"/>
    <property type="match status" value="2"/>
</dbReference>
<keyword evidence="10 13" id="KW-0863">Zinc-finger</keyword>
<reference evidence="17" key="1">
    <citation type="submission" date="2015-04" db="UniProtKB">
        <authorList>
            <consortium name="EnsemblPlants"/>
        </authorList>
    </citation>
    <scope>IDENTIFICATION</scope>
    <source>
        <strain evidence="17">SL10</strain>
    </source>
</reference>
<evidence type="ECO:0000256" key="7">
    <source>
        <dbReference type="ARBA" id="ARBA00022679"/>
    </source>
</evidence>
<dbReference type="Gene3D" id="3.30.40.10">
    <property type="entry name" value="Zinc/RING finger domain, C3HC4 (zinc finger)"/>
    <property type="match status" value="2"/>
</dbReference>
<evidence type="ECO:0000256" key="8">
    <source>
        <dbReference type="ARBA" id="ARBA00022723"/>
    </source>
</evidence>
<comment type="cofactor">
    <cofactor evidence="2">
        <name>Zn(2+)</name>
        <dbReference type="ChEBI" id="CHEBI:29105"/>
    </cofactor>
</comment>
<evidence type="ECO:0000256" key="5">
    <source>
        <dbReference type="ARBA" id="ARBA00005884"/>
    </source>
</evidence>
<evidence type="ECO:0000313" key="17">
    <source>
        <dbReference type="EnsemblPlants" id="ONIVA03G27610.1"/>
    </source>
</evidence>
<evidence type="ECO:0000259" key="15">
    <source>
        <dbReference type="PROSITE" id="PS50089"/>
    </source>
</evidence>
<keyword evidence="9" id="KW-0677">Repeat</keyword>
<accession>A0A0E0GQP7</accession>
<comment type="catalytic activity">
    <reaction evidence="1">
        <text>[E2 ubiquitin-conjugating enzyme]-S-ubiquitinyl-L-cysteine + [acceptor protein]-L-lysine = [E2 ubiquitin-conjugating enzyme]-L-cysteine + [acceptor protein]-N(6)-ubiquitinyl-L-lysine.</text>
        <dbReference type="EC" id="2.3.2.31"/>
    </reaction>
</comment>
<evidence type="ECO:0000256" key="4">
    <source>
        <dbReference type="ARBA" id="ARBA00004906"/>
    </source>
</evidence>
<feature type="compositionally biased region" description="Acidic residues" evidence="14">
    <location>
        <begin position="1"/>
        <end position="24"/>
    </location>
</feature>
<sequence>MSSDDEECFYDYDDEEEEEEEPGWDDGGGGDAILVEEEAALPERPVDCWAITEESLPAAQLVLQQLVLVINYIVFLDMLDLPALYVCTQQQDLSMVMNLLYIKQHQARALLIHHRWKMESILDHFDRKGRDRMLREAGVVIQQQTEEKNGGGMAMAASPSLPPCPRSSVTCYVCFEDVSSDAVSTMDCGHCFCNDCWTEHFFACVNGGQKQIRCMAVGCAAVCDEDVAQRLLGGRYPGAARRLRGALLASYVEDNAAARWCPSAPHCGRAVRVDGGGGRWCCEVSCPCGASFCFGCAAPAHSPCPCAMWERWEAKCRGESMNVDWILANTKTCPNWLCGAATGLAHNWTSIDGHSCNRYDDAAEKRKVDGARRKVLRYAHYYERYKAHGDSRRAEAEKLGPAVEARARRLREDPDPATAPASGDAAEALAAAHRALLASRDVLSRSYAFAYHMFGGEERTLKAAAPESEVATAQALFEDHQEMAERHVEKLSGLLAADAPTAPATAGDAALRRAKQDAVALTAVVEKHCGEMHKCIQDELLPMLVEPMSIAGYRRDGPIKAKDFPTCGGASDDAAAMDGSDDECCYYYDAVDSDGDEEEEEEIIMLDEDDVGLLDGAALPPPEEEVEHRAICWAITKESLAAAQEQDLSMVMNLVNVERHNARALLAHHRWKMERIYDRLDMMGRDALLRDAGVVVLPEKSSSSGSSMAMAKTNPPGSVAVTCNVCFEEYPLGSVSAMDCGHCFCNDCWTEYFAAAVSDGSKQMRCMEVKCTAICDEAVVRRLLHGKHPGAAARLDRRLLEAYVEVSDAVRWCPSAPHCGRAIRVDGGGGGEERYAEVSCPCGAVFCFRCGGGAHSPCPCPMWDKWGAMRGGGEVDNLKWIVANTKSCPKCSKPIEKNGGCNHVTCTCGQHLCYACGAATGTLYMHICNRYKEEGGGGGVKVEMTAGGRQRLRFMHYYERFEIHTESYKEEQGKLGGRHAAVVGHQGRPVAVGGEPAAAAVPAGAPRSYVLAYYMFGGGAATRREREEAAAQNRFEDLQGQLEHHVEVLSRTLAAAARPADAAEVVKAKRDADNLARVVEGLCAGMYRCVQDELLPLLVEPMNIAAYHPDGPAMAKEFPPATSVTGGAPPATRH</sequence>
<dbReference type="InterPro" id="IPR045840">
    <property type="entry name" value="Ariadne"/>
</dbReference>
<comment type="pathway">
    <text evidence="4">Protein modification; protein ubiquitination.</text>
</comment>
<dbReference type="Gramene" id="ONIVA03G27610.1">
    <property type="protein sequence ID" value="ONIVA03G27610.1"/>
    <property type="gene ID" value="ONIVA03G27610"/>
</dbReference>